<accession>A0AAE1YR03</accession>
<feature type="region of interest" description="Disordered" evidence="1">
    <location>
        <begin position="14"/>
        <end position="102"/>
    </location>
</feature>
<reference evidence="2" key="1">
    <citation type="submission" date="2020-06" db="EMBL/GenBank/DDBJ databases">
        <authorList>
            <person name="Li T."/>
            <person name="Hu X."/>
            <person name="Zhang T."/>
            <person name="Song X."/>
            <person name="Zhang H."/>
            <person name="Dai N."/>
            <person name="Sheng W."/>
            <person name="Hou X."/>
            <person name="Wei L."/>
        </authorList>
    </citation>
    <scope>NUCLEOTIDE SEQUENCE</scope>
    <source>
        <strain evidence="2">3651</strain>
        <tissue evidence="2">Leaf</tissue>
    </source>
</reference>
<evidence type="ECO:0000313" key="2">
    <source>
        <dbReference type="EMBL" id="KAK4434592.1"/>
    </source>
</evidence>
<evidence type="ECO:0000256" key="1">
    <source>
        <dbReference type="SAM" id="MobiDB-lite"/>
    </source>
</evidence>
<name>A0AAE1YR03_9LAMI</name>
<evidence type="ECO:0000313" key="3">
    <source>
        <dbReference type="Proteomes" id="UP001293254"/>
    </source>
</evidence>
<comment type="caution">
    <text evidence="2">The sequence shown here is derived from an EMBL/GenBank/DDBJ whole genome shotgun (WGS) entry which is preliminary data.</text>
</comment>
<organism evidence="2 3">
    <name type="scientific">Sesamum alatum</name>
    <dbReference type="NCBI Taxonomy" id="300844"/>
    <lineage>
        <taxon>Eukaryota</taxon>
        <taxon>Viridiplantae</taxon>
        <taxon>Streptophyta</taxon>
        <taxon>Embryophyta</taxon>
        <taxon>Tracheophyta</taxon>
        <taxon>Spermatophyta</taxon>
        <taxon>Magnoliopsida</taxon>
        <taxon>eudicotyledons</taxon>
        <taxon>Gunneridae</taxon>
        <taxon>Pentapetalae</taxon>
        <taxon>asterids</taxon>
        <taxon>lamiids</taxon>
        <taxon>Lamiales</taxon>
        <taxon>Pedaliaceae</taxon>
        <taxon>Sesamum</taxon>
    </lineage>
</organism>
<sequence>MCIISPTWSKRHITTPGDMQVTNTIPISPVVAEPAKPHRTKRAKEGKRAKPTRKTSKTLKKVKREGGEQLSKTMFDKSQEWKRDPNAGDDLNKQLGASKQDW</sequence>
<protein>
    <submittedName>
        <fullName evidence="2">Uncharacterized protein</fullName>
    </submittedName>
</protein>
<proteinExistence type="predicted"/>
<reference evidence="2" key="2">
    <citation type="journal article" date="2024" name="Plant">
        <title>Genomic evolution and insights into agronomic trait innovations of Sesamum species.</title>
        <authorList>
            <person name="Miao H."/>
            <person name="Wang L."/>
            <person name="Qu L."/>
            <person name="Liu H."/>
            <person name="Sun Y."/>
            <person name="Le M."/>
            <person name="Wang Q."/>
            <person name="Wei S."/>
            <person name="Zheng Y."/>
            <person name="Lin W."/>
            <person name="Duan Y."/>
            <person name="Cao H."/>
            <person name="Xiong S."/>
            <person name="Wang X."/>
            <person name="Wei L."/>
            <person name="Li C."/>
            <person name="Ma Q."/>
            <person name="Ju M."/>
            <person name="Zhao R."/>
            <person name="Li G."/>
            <person name="Mu C."/>
            <person name="Tian Q."/>
            <person name="Mei H."/>
            <person name="Zhang T."/>
            <person name="Gao T."/>
            <person name="Zhang H."/>
        </authorList>
    </citation>
    <scope>NUCLEOTIDE SEQUENCE</scope>
    <source>
        <strain evidence="2">3651</strain>
    </source>
</reference>
<dbReference type="AlphaFoldDB" id="A0AAE1YR03"/>
<keyword evidence="3" id="KW-1185">Reference proteome</keyword>
<gene>
    <name evidence="2" type="ORF">Salat_0622000</name>
</gene>
<feature type="compositionally biased region" description="Basic residues" evidence="1">
    <location>
        <begin position="37"/>
        <end position="63"/>
    </location>
</feature>
<feature type="compositionally biased region" description="Basic and acidic residues" evidence="1">
    <location>
        <begin position="74"/>
        <end position="92"/>
    </location>
</feature>
<dbReference type="Proteomes" id="UP001293254">
    <property type="component" value="Unassembled WGS sequence"/>
</dbReference>
<dbReference type="EMBL" id="JACGWO010000002">
    <property type="protein sequence ID" value="KAK4434592.1"/>
    <property type="molecule type" value="Genomic_DNA"/>
</dbReference>